<organism evidence="1">
    <name type="scientific">Arundo donax</name>
    <name type="common">Giant reed</name>
    <name type="synonym">Donax arundinaceus</name>
    <dbReference type="NCBI Taxonomy" id="35708"/>
    <lineage>
        <taxon>Eukaryota</taxon>
        <taxon>Viridiplantae</taxon>
        <taxon>Streptophyta</taxon>
        <taxon>Embryophyta</taxon>
        <taxon>Tracheophyta</taxon>
        <taxon>Spermatophyta</taxon>
        <taxon>Magnoliopsida</taxon>
        <taxon>Liliopsida</taxon>
        <taxon>Poales</taxon>
        <taxon>Poaceae</taxon>
        <taxon>PACMAD clade</taxon>
        <taxon>Arundinoideae</taxon>
        <taxon>Arundineae</taxon>
        <taxon>Arundo</taxon>
    </lineage>
</organism>
<reference evidence="1" key="1">
    <citation type="submission" date="2014-09" db="EMBL/GenBank/DDBJ databases">
        <authorList>
            <person name="Magalhaes I.L.F."/>
            <person name="Oliveira U."/>
            <person name="Santos F.R."/>
            <person name="Vidigal T.H.D.A."/>
            <person name="Brescovit A.D."/>
            <person name="Santos A.J."/>
        </authorList>
    </citation>
    <scope>NUCLEOTIDE SEQUENCE</scope>
    <source>
        <tissue evidence="1">Shoot tissue taken approximately 20 cm above the soil surface</tissue>
    </source>
</reference>
<evidence type="ECO:0000313" key="1">
    <source>
        <dbReference type="EMBL" id="JAD33043.1"/>
    </source>
</evidence>
<dbReference type="AlphaFoldDB" id="A0A0A8Z5T4"/>
<reference evidence="1" key="2">
    <citation type="journal article" date="2015" name="Data Brief">
        <title>Shoot transcriptome of the giant reed, Arundo donax.</title>
        <authorList>
            <person name="Barrero R.A."/>
            <person name="Guerrero F.D."/>
            <person name="Moolhuijzen P."/>
            <person name="Goolsby J.A."/>
            <person name="Tidwell J."/>
            <person name="Bellgard S.E."/>
            <person name="Bellgard M.I."/>
        </authorList>
    </citation>
    <scope>NUCLEOTIDE SEQUENCE</scope>
    <source>
        <tissue evidence="1">Shoot tissue taken approximately 20 cm above the soil surface</tissue>
    </source>
</reference>
<dbReference type="EMBL" id="GBRH01264852">
    <property type="protein sequence ID" value="JAD33043.1"/>
    <property type="molecule type" value="Transcribed_RNA"/>
</dbReference>
<sequence>MTQQQTKPTRGMANWCLMHDTYIASQFPLFRIIATSTQQN</sequence>
<proteinExistence type="predicted"/>
<accession>A0A0A8Z5T4</accession>
<name>A0A0A8Z5T4_ARUDO</name>
<protein>
    <submittedName>
        <fullName evidence="1">Uncharacterized protein</fullName>
    </submittedName>
</protein>